<dbReference type="Pfam" id="PF04398">
    <property type="entry name" value="DUF538"/>
    <property type="match status" value="1"/>
</dbReference>
<reference evidence="1" key="2">
    <citation type="submission" date="2023-04" db="EMBL/GenBank/DDBJ databases">
        <authorList>
            <person name="Bruccoleri R.E."/>
            <person name="Oakeley E.J."/>
            <person name="Faust A.-M."/>
            <person name="Dessus-Babus S."/>
            <person name="Altorfer M."/>
            <person name="Burckhardt D."/>
            <person name="Oertli M."/>
            <person name="Naumann U."/>
            <person name="Petersen F."/>
            <person name="Wong J."/>
        </authorList>
    </citation>
    <scope>NUCLEOTIDE SEQUENCE</scope>
    <source>
        <strain evidence="1">GSM-AAB239-AS_SAM_17_03QT</strain>
        <tissue evidence="1">Leaf</tissue>
    </source>
</reference>
<evidence type="ECO:0000313" key="1">
    <source>
        <dbReference type="EMBL" id="KAJ6843686.1"/>
    </source>
</evidence>
<evidence type="ECO:0000313" key="2">
    <source>
        <dbReference type="Proteomes" id="UP001140949"/>
    </source>
</evidence>
<accession>A0AAX6HRI4</accession>
<proteinExistence type="predicted"/>
<reference evidence="1" key="1">
    <citation type="journal article" date="2023" name="GigaByte">
        <title>Genome assembly of the bearded iris, Iris pallida Lam.</title>
        <authorList>
            <person name="Bruccoleri R.E."/>
            <person name="Oakeley E.J."/>
            <person name="Faust A.M.E."/>
            <person name="Altorfer M."/>
            <person name="Dessus-Babus S."/>
            <person name="Burckhardt D."/>
            <person name="Oertli M."/>
            <person name="Naumann U."/>
            <person name="Petersen F."/>
            <person name="Wong J."/>
        </authorList>
    </citation>
    <scope>NUCLEOTIDE SEQUENCE</scope>
    <source>
        <strain evidence="1">GSM-AAB239-AS_SAM_17_03QT</strain>
    </source>
</reference>
<dbReference type="AlphaFoldDB" id="A0AAX6HRI4"/>
<dbReference type="Gene3D" id="2.30.240.10">
    <property type="entry name" value="At5g01610-like"/>
    <property type="match status" value="1"/>
</dbReference>
<dbReference type="PANTHER" id="PTHR31676">
    <property type="entry name" value="T31J12.3 PROTEIN-RELATED"/>
    <property type="match status" value="1"/>
</dbReference>
<name>A0AAX6HRI4_IRIPA</name>
<gene>
    <name evidence="1" type="ORF">M6B38_295430</name>
</gene>
<organism evidence="1 2">
    <name type="scientific">Iris pallida</name>
    <name type="common">Sweet iris</name>
    <dbReference type="NCBI Taxonomy" id="29817"/>
    <lineage>
        <taxon>Eukaryota</taxon>
        <taxon>Viridiplantae</taxon>
        <taxon>Streptophyta</taxon>
        <taxon>Embryophyta</taxon>
        <taxon>Tracheophyta</taxon>
        <taxon>Spermatophyta</taxon>
        <taxon>Magnoliopsida</taxon>
        <taxon>Liliopsida</taxon>
        <taxon>Asparagales</taxon>
        <taxon>Iridaceae</taxon>
        <taxon>Iridoideae</taxon>
        <taxon>Irideae</taxon>
        <taxon>Iris</taxon>
    </lineage>
</organism>
<comment type="caution">
    <text evidence="1">The sequence shown here is derived from an EMBL/GenBank/DDBJ whole genome shotgun (WGS) entry which is preliminary data.</text>
</comment>
<dbReference type="EMBL" id="JANAVB010007080">
    <property type="protein sequence ID" value="KAJ6843686.1"/>
    <property type="molecule type" value="Genomic_DNA"/>
</dbReference>
<sequence>MASKTVESHRAGAEVCHGDAECRKKSVELLGELGLPRNLFPLVDIQEVRIQQTTGFMWLVQKKSTTYTIEKIKRKVSYATEVSAFVGPRSIKKLSGGEDEGAPPMADRLRDVLRRPYHQRTHLQDPHRNLRQLRGLRLRPRMK</sequence>
<protein>
    <submittedName>
        <fullName evidence="1">Uncharacterized protein</fullName>
    </submittedName>
</protein>
<dbReference type="SUPFAM" id="SSF141562">
    <property type="entry name" value="At5g01610-like"/>
    <property type="match status" value="1"/>
</dbReference>
<dbReference type="InterPro" id="IPR036758">
    <property type="entry name" value="At5g01610-like"/>
</dbReference>
<dbReference type="InterPro" id="IPR007493">
    <property type="entry name" value="DUF538"/>
</dbReference>
<dbReference type="Proteomes" id="UP001140949">
    <property type="component" value="Unassembled WGS sequence"/>
</dbReference>
<keyword evidence="2" id="KW-1185">Reference proteome</keyword>
<dbReference type="PANTHER" id="PTHR31676:SF191">
    <property type="entry name" value="OS07G0120650 PROTEIN"/>
    <property type="match status" value="1"/>
</dbReference>